<keyword evidence="17" id="KW-1185">Reference proteome</keyword>
<keyword evidence="5" id="KW-0808">Transferase</keyword>
<evidence type="ECO:0000256" key="4">
    <source>
        <dbReference type="ARBA" id="ARBA00020923"/>
    </source>
</evidence>
<evidence type="ECO:0000256" key="11">
    <source>
        <dbReference type="ARBA" id="ARBA00031731"/>
    </source>
</evidence>
<evidence type="ECO:0000313" key="16">
    <source>
        <dbReference type="EMBL" id="CAF4746682.1"/>
    </source>
</evidence>
<dbReference type="CDD" id="cd16651">
    <property type="entry name" value="SPL-RING_NSE2"/>
    <property type="match status" value="1"/>
</dbReference>
<evidence type="ECO:0000256" key="13">
    <source>
        <dbReference type="PROSITE-ProRule" id="PRU00452"/>
    </source>
</evidence>
<evidence type="ECO:0000256" key="7">
    <source>
        <dbReference type="ARBA" id="ARBA00022771"/>
    </source>
</evidence>
<dbReference type="GO" id="GO:0008270">
    <property type="term" value="F:zinc ion binding"/>
    <property type="evidence" value="ECO:0007669"/>
    <property type="project" value="UniProtKB-KW"/>
</dbReference>
<dbReference type="SUPFAM" id="SSF57850">
    <property type="entry name" value="RING/U-box"/>
    <property type="match status" value="1"/>
</dbReference>
<comment type="caution">
    <text evidence="16">The sequence shown here is derived from an EMBL/GenBank/DDBJ whole genome shotgun (WGS) entry which is preliminary data.</text>
</comment>
<evidence type="ECO:0000256" key="12">
    <source>
        <dbReference type="ARBA" id="ARBA00032533"/>
    </source>
</evidence>
<comment type="pathway">
    <text evidence="2">Protein modification; protein sumoylation.</text>
</comment>
<evidence type="ECO:0000256" key="6">
    <source>
        <dbReference type="ARBA" id="ARBA00022723"/>
    </source>
</evidence>
<evidence type="ECO:0000256" key="5">
    <source>
        <dbReference type="ARBA" id="ARBA00022679"/>
    </source>
</evidence>
<dbReference type="PANTHER" id="PTHR21330">
    <property type="entry name" value="E3 SUMO-PROTEIN LIGASE NSE2"/>
    <property type="match status" value="1"/>
</dbReference>
<feature type="region of interest" description="Disordered" evidence="14">
    <location>
        <begin position="1"/>
        <end position="29"/>
    </location>
</feature>
<dbReference type="GO" id="GO:0005634">
    <property type="term" value="C:nucleus"/>
    <property type="evidence" value="ECO:0007669"/>
    <property type="project" value="UniProtKB-SubCell"/>
</dbReference>
<dbReference type="EMBL" id="CAJOBZ010000001">
    <property type="protein sequence ID" value="CAF4746682.1"/>
    <property type="molecule type" value="Genomic_DNA"/>
</dbReference>
<dbReference type="GO" id="GO:0016925">
    <property type="term" value="P:protein sumoylation"/>
    <property type="evidence" value="ECO:0007669"/>
    <property type="project" value="UniProtKB-UniPathway"/>
</dbReference>
<gene>
    <name evidence="16" type="ORF">PMACD_LOCUS397</name>
</gene>
<dbReference type="PROSITE" id="PS51044">
    <property type="entry name" value="ZF_SP_RING"/>
    <property type="match status" value="1"/>
</dbReference>
<dbReference type="GO" id="GO:0030915">
    <property type="term" value="C:Smc5-Smc6 complex"/>
    <property type="evidence" value="ECO:0007669"/>
    <property type="project" value="InterPro"/>
</dbReference>
<protein>
    <recommendedName>
        <fullName evidence="4">E3 SUMO-protein ligase NSE2</fullName>
    </recommendedName>
    <alternativeName>
        <fullName evidence="11">E3 SUMO-protein transferase NSE2</fullName>
    </alternativeName>
    <alternativeName>
        <fullName evidence="12">Non-structural maintenance of chromosomes element 2 homolog</fullName>
    </alternativeName>
</protein>
<keyword evidence="6" id="KW-0479">Metal-binding</keyword>
<keyword evidence="9" id="KW-0862">Zinc</keyword>
<keyword evidence="8" id="KW-0833">Ubl conjugation pathway</keyword>
<dbReference type="InterPro" id="IPR013083">
    <property type="entry name" value="Znf_RING/FYVE/PHD"/>
</dbReference>
<organism evidence="16 17">
    <name type="scientific">Pieris macdunnoughi</name>
    <dbReference type="NCBI Taxonomy" id="345717"/>
    <lineage>
        <taxon>Eukaryota</taxon>
        <taxon>Metazoa</taxon>
        <taxon>Ecdysozoa</taxon>
        <taxon>Arthropoda</taxon>
        <taxon>Hexapoda</taxon>
        <taxon>Insecta</taxon>
        <taxon>Pterygota</taxon>
        <taxon>Neoptera</taxon>
        <taxon>Endopterygota</taxon>
        <taxon>Lepidoptera</taxon>
        <taxon>Glossata</taxon>
        <taxon>Ditrysia</taxon>
        <taxon>Papilionoidea</taxon>
        <taxon>Pieridae</taxon>
        <taxon>Pierinae</taxon>
        <taxon>Pieris</taxon>
    </lineage>
</organism>
<dbReference type="InterPro" id="IPR004181">
    <property type="entry name" value="Znf_MIZ"/>
</dbReference>
<evidence type="ECO:0000313" key="17">
    <source>
        <dbReference type="Proteomes" id="UP000663880"/>
    </source>
</evidence>
<dbReference type="InterPro" id="IPR026846">
    <property type="entry name" value="Nse2(Mms21)"/>
</dbReference>
<evidence type="ECO:0000256" key="8">
    <source>
        <dbReference type="ARBA" id="ARBA00022786"/>
    </source>
</evidence>
<reference evidence="16" key="1">
    <citation type="submission" date="2021-02" db="EMBL/GenBank/DDBJ databases">
        <authorList>
            <person name="Steward A R."/>
        </authorList>
    </citation>
    <scope>NUCLEOTIDE SEQUENCE</scope>
</reference>
<dbReference type="Proteomes" id="UP000663880">
    <property type="component" value="Unassembled WGS sequence"/>
</dbReference>
<evidence type="ECO:0000256" key="3">
    <source>
        <dbReference type="ARBA" id="ARBA00008212"/>
    </source>
</evidence>
<dbReference type="GO" id="GO:0061665">
    <property type="term" value="F:SUMO ligase activity"/>
    <property type="evidence" value="ECO:0007669"/>
    <property type="project" value="TreeGrafter"/>
</dbReference>
<evidence type="ECO:0000256" key="2">
    <source>
        <dbReference type="ARBA" id="ARBA00004718"/>
    </source>
</evidence>
<dbReference type="OrthoDB" id="26899at2759"/>
<evidence type="ECO:0000256" key="10">
    <source>
        <dbReference type="ARBA" id="ARBA00023242"/>
    </source>
</evidence>
<name>A0A821L781_9NEOP</name>
<evidence type="ECO:0000259" key="15">
    <source>
        <dbReference type="PROSITE" id="PS51044"/>
    </source>
</evidence>
<comment type="similarity">
    <text evidence="3">Belongs to the NSE2 family.</text>
</comment>
<accession>A0A821L781</accession>
<evidence type="ECO:0000256" key="9">
    <source>
        <dbReference type="ARBA" id="ARBA00022833"/>
    </source>
</evidence>
<keyword evidence="10" id="KW-0539">Nucleus</keyword>
<comment type="subcellular location">
    <subcellularLocation>
        <location evidence="1">Nucleus</location>
    </subcellularLocation>
</comment>
<proteinExistence type="inferred from homology"/>
<feature type="domain" description="SP-RING-type" evidence="15">
    <location>
        <begin position="9"/>
        <end position="92"/>
    </location>
</feature>
<sequence>MQSPISNLDDSEIAITESQTTYNDPFTKKTEDPVRNSLCGHIYEKEVIMNIIQKKKKGIKCPVAGCGNRNLIKAKHWIPDDELKLRMTLTYHSTMV</sequence>
<dbReference type="GO" id="GO:0000724">
    <property type="term" value="P:double-strand break repair via homologous recombination"/>
    <property type="evidence" value="ECO:0007669"/>
    <property type="project" value="InterPro"/>
</dbReference>
<evidence type="ECO:0000256" key="14">
    <source>
        <dbReference type="SAM" id="MobiDB-lite"/>
    </source>
</evidence>
<dbReference type="Pfam" id="PF11789">
    <property type="entry name" value="zf-Nse"/>
    <property type="match status" value="1"/>
</dbReference>
<dbReference type="UniPathway" id="UPA00886"/>
<dbReference type="Gene3D" id="3.30.40.10">
    <property type="entry name" value="Zinc/RING finger domain, C3HC4 (zinc finger)"/>
    <property type="match status" value="1"/>
</dbReference>
<dbReference type="AlphaFoldDB" id="A0A821L781"/>
<dbReference type="PANTHER" id="PTHR21330:SF1">
    <property type="entry name" value="E3 SUMO-PROTEIN LIGASE NSE2"/>
    <property type="match status" value="1"/>
</dbReference>
<evidence type="ECO:0000256" key="1">
    <source>
        <dbReference type="ARBA" id="ARBA00004123"/>
    </source>
</evidence>
<keyword evidence="7 13" id="KW-0863">Zinc-finger</keyword>